<dbReference type="Proteomes" id="UP001203338">
    <property type="component" value="Unassembled WGS sequence"/>
</dbReference>
<dbReference type="NCBIfam" id="TIGR01835">
    <property type="entry name" value="HMG-CoA-S_prok"/>
    <property type="match status" value="1"/>
</dbReference>
<keyword evidence="2 5" id="KW-0808">Transferase</keyword>
<reference evidence="5 6" key="1">
    <citation type="submission" date="2022-05" db="EMBL/GenBank/DDBJ databases">
        <authorList>
            <person name="Park J.-S."/>
        </authorList>
    </citation>
    <scope>NUCLEOTIDE SEQUENCE [LARGE SCALE GENOMIC DNA]</scope>
    <source>
        <strain evidence="5 6">2012CJ34-2</strain>
    </source>
</reference>
<dbReference type="PANTHER" id="PTHR43323">
    <property type="entry name" value="3-HYDROXY-3-METHYLGLUTARYL COENZYME A SYNTHASE"/>
    <property type="match status" value="1"/>
</dbReference>
<dbReference type="Gene3D" id="3.40.47.10">
    <property type="match status" value="2"/>
</dbReference>
<dbReference type="PANTHER" id="PTHR43323:SF2">
    <property type="entry name" value="HYDROXYMETHYLGLUTARYL-COA SYNTHASE"/>
    <property type="match status" value="1"/>
</dbReference>
<dbReference type="RefSeq" id="WP_249700093.1">
    <property type="nucleotide sequence ID" value="NZ_JAMFLX010000016.1"/>
</dbReference>
<sequence>MTFPEYRFMSVGIDDISFYSSGLYLSLSTLADHNGEDPDKYRVGLGQERMGVPAPDEDIVTLAANAARPLINDGNHDRITTILFATESSIDQSKAAGVYVQRLLGLGSNCRIVELKQACYSATAAIQMACGLVARKPGDQVLVIAADIARYGLGTPGEATQGCGAVAMLVKDSPRLLEVHPETGCYSEDVMDFWRPNYMDTALVDGKYSTIVYLKALRQSWKHYRENAGSVDFGDFSRFCYHLPFTKMGEKAHRKLAVTNGVSMDAELLEQQIGSGLLYNRQIGNSYSASLYIGLASLLENDKEDLSGKHIGLFSYGSGCVGEFFAMTVCNGYREHSRREQHLAMLEQRQELDYQTYAELFGHSCPQDGGEHYFPEMAAGHYRLAGIHDHKRIYSETDG</sequence>
<dbReference type="GO" id="GO:0004421">
    <property type="term" value="F:hydroxymethylglutaryl-CoA synthase activity"/>
    <property type="evidence" value="ECO:0007669"/>
    <property type="project" value="UniProtKB-EC"/>
</dbReference>
<dbReference type="EC" id="2.3.3.10" evidence="5"/>
<evidence type="ECO:0000313" key="6">
    <source>
        <dbReference type="Proteomes" id="UP001203338"/>
    </source>
</evidence>
<dbReference type="Pfam" id="PF08540">
    <property type="entry name" value="HMG_CoA_synt_C"/>
    <property type="match status" value="2"/>
</dbReference>
<comment type="caution">
    <text evidence="5">The sequence shown here is derived from an EMBL/GenBank/DDBJ whole genome shotgun (WGS) entry which is preliminary data.</text>
</comment>
<proteinExistence type="inferred from homology"/>
<dbReference type="EMBL" id="JAMFLX010000016">
    <property type="protein sequence ID" value="MCL6270807.1"/>
    <property type="molecule type" value="Genomic_DNA"/>
</dbReference>
<feature type="domain" description="Hydroxymethylglutaryl-coenzyme A synthase C-terminal" evidence="4">
    <location>
        <begin position="264"/>
        <end position="353"/>
    </location>
</feature>
<evidence type="ECO:0000259" key="3">
    <source>
        <dbReference type="Pfam" id="PF01154"/>
    </source>
</evidence>
<feature type="domain" description="Hydroxymethylglutaryl-coenzyme A synthase C-terminal" evidence="4">
    <location>
        <begin position="184"/>
        <end position="261"/>
    </location>
</feature>
<keyword evidence="6" id="KW-1185">Reference proteome</keyword>
<dbReference type="CDD" id="cd00827">
    <property type="entry name" value="init_cond_enzymes"/>
    <property type="match status" value="1"/>
</dbReference>
<protein>
    <submittedName>
        <fullName evidence="5">Hydroxymethylglutaryl-CoA synthase</fullName>
        <ecNumber evidence="5">2.3.3.10</ecNumber>
    </submittedName>
</protein>
<dbReference type="InterPro" id="IPR011554">
    <property type="entry name" value="HMG_CoA_synthase_prok"/>
</dbReference>
<accession>A0ABT0PHF2</accession>
<evidence type="ECO:0000313" key="5">
    <source>
        <dbReference type="EMBL" id="MCL6270807.1"/>
    </source>
</evidence>
<organism evidence="5 6">
    <name type="scientific">Parendozoicomonas callyspongiae</name>
    <dbReference type="NCBI Taxonomy" id="2942213"/>
    <lineage>
        <taxon>Bacteria</taxon>
        <taxon>Pseudomonadati</taxon>
        <taxon>Pseudomonadota</taxon>
        <taxon>Gammaproteobacteria</taxon>
        <taxon>Oceanospirillales</taxon>
        <taxon>Endozoicomonadaceae</taxon>
        <taxon>Parendozoicomonas</taxon>
    </lineage>
</organism>
<dbReference type="Pfam" id="PF01154">
    <property type="entry name" value="HMG_CoA_synt_N"/>
    <property type="match status" value="1"/>
</dbReference>
<dbReference type="InterPro" id="IPR013528">
    <property type="entry name" value="HMG_CoA_synth_N"/>
</dbReference>
<evidence type="ECO:0000259" key="4">
    <source>
        <dbReference type="Pfam" id="PF08540"/>
    </source>
</evidence>
<dbReference type="InterPro" id="IPR016039">
    <property type="entry name" value="Thiolase-like"/>
</dbReference>
<dbReference type="SUPFAM" id="SSF53901">
    <property type="entry name" value="Thiolase-like"/>
    <property type="match status" value="2"/>
</dbReference>
<name>A0ABT0PHF2_9GAMM</name>
<feature type="domain" description="Hydroxymethylglutaryl-coenzyme A synthase N-terminal" evidence="3">
    <location>
        <begin position="10"/>
        <end position="171"/>
    </location>
</feature>
<evidence type="ECO:0000256" key="2">
    <source>
        <dbReference type="ARBA" id="ARBA00022679"/>
    </source>
</evidence>
<dbReference type="InterPro" id="IPR013746">
    <property type="entry name" value="HMG_CoA_synt_C_dom"/>
</dbReference>
<comment type="similarity">
    <text evidence="1">Belongs to the thiolase-like superfamily. HMG-CoA synthase family.</text>
</comment>
<keyword evidence="5" id="KW-0012">Acyltransferase</keyword>
<gene>
    <name evidence="5" type="ORF">M3P05_12820</name>
</gene>
<evidence type="ECO:0000256" key="1">
    <source>
        <dbReference type="ARBA" id="ARBA00007061"/>
    </source>
</evidence>